<sequence>MKKIAWVTDSTACLDEVLTNHPDVFTVPMTIVLDEKEYKDGIDLTAEELYAKLKHLQVPPKTSQPSVGEFVSLFEKLEGQYDHVFSVLVSAKLSGTVSSSVQAASMVNVSVTTIDSKILSYPLSRMIKKGMEWVEAGESIEEVEQKLSDLANTNQTLVLIGSLEQLHRSGRMNGLSFFLGSMLNIKPIISIEDGVLQAKEKIRSESKGMEKIITYLRNAIEEYDIKEAYILYGLHDTEARKWHNELCKRFPDVSFDIYPLGATIGVHAGENTIGISWFNSL</sequence>
<dbReference type="PROSITE" id="PS51482">
    <property type="entry name" value="DEGV"/>
    <property type="match status" value="1"/>
</dbReference>
<dbReference type="SUPFAM" id="SSF82549">
    <property type="entry name" value="DAK1/DegV-like"/>
    <property type="match status" value="1"/>
</dbReference>
<dbReference type="InterPro" id="IPR003797">
    <property type="entry name" value="DegV"/>
</dbReference>
<dbReference type="Pfam" id="PF02645">
    <property type="entry name" value="DegV"/>
    <property type="match status" value="1"/>
</dbReference>
<dbReference type="Gene3D" id="3.30.1180.10">
    <property type="match status" value="1"/>
</dbReference>
<dbReference type="PANTHER" id="PTHR33434:SF2">
    <property type="entry name" value="FATTY ACID-BINDING PROTEIN TM_1468"/>
    <property type="match status" value="1"/>
</dbReference>
<comment type="caution">
    <text evidence="2">The sequence shown here is derived from an EMBL/GenBank/DDBJ whole genome shotgun (WGS) entry which is preliminary data.</text>
</comment>
<gene>
    <name evidence="2" type="ORF">ACFFHF_22645</name>
</gene>
<dbReference type="Gene3D" id="3.40.50.10170">
    <property type="match status" value="1"/>
</dbReference>
<keyword evidence="3" id="KW-1185">Reference proteome</keyword>
<dbReference type="NCBIfam" id="TIGR00762">
    <property type="entry name" value="DegV"/>
    <property type="match status" value="1"/>
</dbReference>
<evidence type="ECO:0000256" key="1">
    <source>
        <dbReference type="ARBA" id="ARBA00023121"/>
    </source>
</evidence>
<dbReference type="EMBL" id="JBHLUU010000126">
    <property type="protein sequence ID" value="MFC0477992.1"/>
    <property type="molecule type" value="Genomic_DNA"/>
</dbReference>
<accession>A0ABV6KYB4</accession>
<evidence type="ECO:0000313" key="3">
    <source>
        <dbReference type="Proteomes" id="UP001589738"/>
    </source>
</evidence>
<reference evidence="2 3" key="1">
    <citation type="submission" date="2024-09" db="EMBL/GenBank/DDBJ databases">
        <authorList>
            <person name="Sun Q."/>
            <person name="Mori K."/>
        </authorList>
    </citation>
    <scope>NUCLEOTIDE SEQUENCE [LARGE SCALE GENOMIC DNA]</scope>
    <source>
        <strain evidence="2 3">CGMCC 1.9126</strain>
    </source>
</reference>
<dbReference type="Proteomes" id="UP001589738">
    <property type="component" value="Unassembled WGS sequence"/>
</dbReference>
<proteinExistence type="predicted"/>
<organism evidence="2 3">
    <name type="scientific">Robertmurraya beringensis</name>
    <dbReference type="NCBI Taxonomy" id="641660"/>
    <lineage>
        <taxon>Bacteria</taxon>
        <taxon>Bacillati</taxon>
        <taxon>Bacillota</taxon>
        <taxon>Bacilli</taxon>
        <taxon>Bacillales</taxon>
        <taxon>Bacillaceae</taxon>
        <taxon>Robertmurraya</taxon>
    </lineage>
</organism>
<dbReference type="RefSeq" id="WP_160548803.1">
    <property type="nucleotide sequence ID" value="NZ_JBHLUU010000126.1"/>
</dbReference>
<dbReference type="PANTHER" id="PTHR33434">
    <property type="entry name" value="DEGV DOMAIN-CONTAINING PROTEIN DR_1986-RELATED"/>
    <property type="match status" value="1"/>
</dbReference>
<name>A0ABV6KYB4_9BACI</name>
<dbReference type="InterPro" id="IPR050270">
    <property type="entry name" value="DegV_domain_contain"/>
</dbReference>
<protein>
    <submittedName>
        <fullName evidence="2">DegV family protein</fullName>
    </submittedName>
</protein>
<evidence type="ECO:0000313" key="2">
    <source>
        <dbReference type="EMBL" id="MFC0477992.1"/>
    </source>
</evidence>
<keyword evidence="1" id="KW-0446">Lipid-binding</keyword>
<dbReference type="InterPro" id="IPR043168">
    <property type="entry name" value="DegV_C"/>
</dbReference>